<dbReference type="InterPro" id="IPR023584">
    <property type="entry name" value="Ribosome_recyc_fac_dom"/>
</dbReference>
<name>A0A1G7WGJ2_ANETH</name>
<dbReference type="PANTHER" id="PTHR20982:SF3">
    <property type="entry name" value="MITOCHONDRIAL RIBOSOME RECYCLING FACTOR PSEUDO 1"/>
    <property type="match status" value="1"/>
</dbReference>
<dbReference type="GO" id="GO:0043023">
    <property type="term" value="F:ribosomal large subunit binding"/>
    <property type="evidence" value="ECO:0007669"/>
    <property type="project" value="TreeGrafter"/>
</dbReference>
<dbReference type="HAMAP" id="MF_00040">
    <property type="entry name" value="RRF"/>
    <property type="match status" value="1"/>
</dbReference>
<dbReference type="PANTHER" id="PTHR20982">
    <property type="entry name" value="RIBOSOME RECYCLING FACTOR"/>
    <property type="match status" value="1"/>
</dbReference>
<reference evidence="8 9" key="1">
    <citation type="submission" date="2016-10" db="EMBL/GenBank/DDBJ databases">
        <authorList>
            <person name="de Groot N.N."/>
        </authorList>
    </citation>
    <scope>NUCLEOTIDE SEQUENCE [LARGE SCALE GENOMIC DNA]</scope>
    <source>
        <strain evidence="8 9">L 420-91</strain>
    </source>
</reference>
<comment type="subcellular location">
    <subcellularLocation>
        <location evidence="1 5">Cytoplasm</location>
    </subcellularLocation>
</comment>
<dbReference type="InterPro" id="IPR036191">
    <property type="entry name" value="RRF_sf"/>
</dbReference>
<keyword evidence="3 5" id="KW-0963">Cytoplasm</keyword>
<evidence type="ECO:0000313" key="10">
    <source>
        <dbReference type="Proteomes" id="UP000826616"/>
    </source>
</evidence>
<comment type="function">
    <text evidence="5">Responsible for the release of ribosomes from messenger RNA at the termination of protein biosynthesis. May increase the efficiency of translation by recycling ribosomes from one round of translation to another.</text>
</comment>
<protein>
    <recommendedName>
        <fullName evidence="5">Ribosome-recycling factor</fullName>
        <shortName evidence="5">RRF</shortName>
    </recommendedName>
    <alternativeName>
        <fullName evidence="5">Ribosome-releasing factor</fullName>
    </alternativeName>
</protein>
<evidence type="ECO:0000313" key="8">
    <source>
        <dbReference type="EMBL" id="SDG70859.1"/>
    </source>
</evidence>
<reference evidence="7 10" key="2">
    <citation type="submission" date="2021-08" db="EMBL/GenBank/DDBJ databases">
        <title>Complete genome sequence of the strain Aneurinibacillus thermoaerophilus CCM 8960.</title>
        <authorList>
            <person name="Musilova J."/>
            <person name="Kourilova X."/>
            <person name="Pernicova I."/>
            <person name="Bezdicek M."/>
            <person name="Lengerova M."/>
            <person name="Obruca S."/>
            <person name="Sedlar K."/>
        </authorList>
    </citation>
    <scope>NUCLEOTIDE SEQUENCE [LARGE SCALE GENOMIC DNA]</scope>
    <source>
        <strain evidence="7 10">CCM 8960</strain>
    </source>
</reference>
<accession>A0A1G7WGJ2</accession>
<organism evidence="8 9">
    <name type="scientific">Aneurinibacillus thermoaerophilus</name>
    <dbReference type="NCBI Taxonomy" id="143495"/>
    <lineage>
        <taxon>Bacteria</taxon>
        <taxon>Bacillati</taxon>
        <taxon>Bacillota</taxon>
        <taxon>Bacilli</taxon>
        <taxon>Bacillales</taxon>
        <taxon>Paenibacillaceae</taxon>
        <taxon>Aneurinibacillus group</taxon>
        <taxon>Aneurinibacillus</taxon>
    </lineage>
</organism>
<dbReference type="SUPFAM" id="SSF55194">
    <property type="entry name" value="Ribosome recycling factor, RRF"/>
    <property type="match status" value="1"/>
</dbReference>
<dbReference type="Gene3D" id="3.30.1360.40">
    <property type="match status" value="1"/>
</dbReference>
<proteinExistence type="inferred from homology"/>
<dbReference type="Proteomes" id="UP000198956">
    <property type="component" value="Unassembled WGS sequence"/>
</dbReference>
<evidence type="ECO:0000256" key="4">
    <source>
        <dbReference type="ARBA" id="ARBA00022917"/>
    </source>
</evidence>
<comment type="similarity">
    <text evidence="2 5">Belongs to the RRF family.</text>
</comment>
<dbReference type="GeneID" id="97141986"/>
<evidence type="ECO:0000256" key="1">
    <source>
        <dbReference type="ARBA" id="ARBA00004496"/>
    </source>
</evidence>
<keyword evidence="10" id="KW-1185">Reference proteome</keyword>
<dbReference type="Proteomes" id="UP000826616">
    <property type="component" value="Chromosome"/>
</dbReference>
<sequence length="185" mass="20900">MPQQVIKEAEERMDKAIASLKRELSTLRAGRATPALLDKVMVDYYGSQVPVNQTANISTPEPRLIVIQPWEKSMLGPIEKAILKSELGLTPTNDGNVIRIAIPPLTEQRRTELVKLAKKEGEEAKIAIRNIRRDANDAIKKMEKNGEITEDDMKHNQDLVQKVTDKHVNLVDQIVSEKEKEIMEV</sequence>
<feature type="domain" description="Ribosome recycling factor" evidence="6">
    <location>
        <begin position="20"/>
        <end position="183"/>
    </location>
</feature>
<dbReference type="FunFam" id="1.10.132.20:FF:000001">
    <property type="entry name" value="Ribosome-recycling factor"/>
    <property type="match status" value="1"/>
</dbReference>
<dbReference type="EMBL" id="CP080764">
    <property type="protein sequence ID" value="QYY41550.1"/>
    <property type="molecule type" value="Genomic_DNA"/>
</dbReference>
<evidence type="ECO:0000259" key="6">
    <source>
        <dbReference type="Pfam" id="PF01765"/>
    </source>
</evidence>
<keyword evidence="4 5" id="KW-0648">Protein biosynthesis</keyword>
<dbReference type="RefSeq" id="WP_057898436.1">
    <property type="nucleotide sequence ID" value="NZ_CP080764.1"/>
</dbReference>
<dbReference type="OrthoDB" id="9804006at2"/>
<evidence type="ECO:0000256" key="2">
    <source>
        <dbReference type="ARBA" id="ARBA00005912"/>
    </source>
</evidence>
<evidence type="ECO:0000313" key="7">
    <source>
        <dbReference type="EMBL" id="QYY41550.1"/>
    </source>
</evidence>
<evidence type="ECO:0000313" key="9">
    <source>
        <dbReference type="Proteomes" id="UP000198956"/>
    </source>
</evidence>
<dbReference type="GO" id="GO:0006415">
    <property type="term" value="P:translational termination"/>
    <property type="evidence" value="ECO:0007669"/>
    <property type="project" value="UniProtKB-UniRule"/>
</dbReference>
<dbReference type="CDD" id="cd00520">
    <property type="entry name" value="RRF"/>
    <property type="match status" value="1"/>
</dbReference>
<dbReference type="Pfam" id="PF01765">
    <property type="entry name" value="RRF"/>
    <property type="match status" value="1"/>
</dbReference>
<dbReference type="AlphaFoldDB" id="A0A1G7WGJ2"/>
<dbReference type="NCBIfam" id="TIGR00496">
    <property type="entry name" value="frr"/>
    <property type="match status" value="1"/>
</dbReference>
<dbReference type="FunFam" id="3.30.1360.40:FF:000001">
    <property type="entry name" value="Ribosome-recycling factor"/>
    <property type="match status" value="1"/>
</dbReference>
<dbReference type="GO" id="GO:0005737">
    <property type="term" value="C:cytoplasm"/>
    <property type="evidence" value="ECO:0007669"/>
    <property type="project" value="UniProtKB-SubCell"/>
</dbReference>
<evidence type="ECO:0000256" key="5">
    <source>
        <dbReference type="HAMAP-Rule" id="MF_00040"/>
    </source>
</evidence>
<evidence type="ECO:0000256" key="3">
    <source>
        <dbReference type="ARBA" id="ARBA00022490"/>
    </source>
</evidence>
<gene>
    <name evidence="5 7" type="primary">frr</name>
    <name evidence="7" type="ORF">K3F53_11445</name>
    <name evidence="8" type="ORF">SAMN04489735_1001210</name>
</gene>
<dbReference type="InterPro" id="IPR002661">
    <property type="entry name" value="Ribosome_recyc_fac"/>
</dbReference>
<dbReference type="Gene3D" id="1.10.132.20">
    <property type="entry name" value="Ribosome-recycling factor"/>
    <property type="match status" value="1"/>
</dbReference>
<dbReference type="EMBL" id="FNDE01000001">
    <property type="protein sequence ID" value="SDG70859.1"/>
    <property type="molecule type" value="Genomic_DNA"/>
</dbReference>